<dbReference type="ExpressionAtlas" id="A0A3Q0KNW5">
    <property type="expression patterns" value="baseline"/>
</dbReference>
<name>A0A3Q0KNW5_SCHMA</name>
<dbReference type="InterPro" id="IPR027417">
    <property type="entry name" value="P-loop_NTPase"/>
</dbReference>
<protein>
    <submittedName>
        <fullName evidence="2">Mini-chromosome maintenance complex-binding protein</fullName>
    </submittedName>
</protein>
<organism evidence="1 2">
    <name type="scientific">Schistosoma mansoni</name>
    <name type="common">Blood fluke</name>
    <dbReference type="NCBI Taxonomy" id="6183"/>
    <lineage>
        <taxon>Eukaryota</taxon>
        <taxon>Metazoa</taxon>
        <taxon>Spiralia</taxon>
        <taxon>Lophotrochozoa</taxon>
        <taxon>Platyhelminthes</taxon>
        <taxon>Trematoda</taxon>
        <taxon>Digenea</taxon>
        <taxon>Strigeidida</taxon>
        <taxon>Schistosomatoidea</taxon>
        <taxon>Schistosomatidae</taxon>
        <taxon>Schistosoma</taxon>
    </lineage>
</organism>
<accession>A0A3Q0KNW5</accession>
<reference evidence="2" key="2">
    <citation type="submission" date="2018-12" db="UniProtKB">
        <authorList>
            <consortium name="WormBaseParasite"/>
        </authorList>
    </citation>
    <scope>IDENTIFICATION</scope>
    <source>
        <strain evidence="2">Puerto Rican</strain>
    </source>
</reference>
<reference evidence="1" key="1">
    <citation type="journal article" date="2012" name="PLoS Negl. Trop. Dis.">
        <title>A systematically improved high quality genome and transcriptome of the human blood fluke Schistosoma mansoni.</title>
        <authorList>
            <person name="Protasio A.V."/>
            <person name="Tsai I.J."/>
            <person name="Babbage A."/>
            <person name="Nichol S."/>
            <person name="Hunt M."/>
            <person name="Aslett M.A."/>
            <person name="De Silva N."/>
            <person name="Velarde G.S."/>
            <person name="Anderson T.J."/>
            <person name="Clark R.C."/>
            <person name="Davidson C."/>
            <person name="Dillon G.P."/>
            <person name="Holroyd N.E."/>
            <person name="LoVerde P.T."/>
            <person name="Lloyd C."/>
            <person name="McQuillan J."/>
            <person name="Oliveira G."/>
            <person name="Otto T.D."/>
            <person name="Parker-Manuel S.J."/>
            <person name="Quail M.A."/>
            <person name="Wilson R.A."/>
            <person name="Zerlotini A."/>
            <person name="Dunne D.W."/>
            <person name="Berriman M."/>
        </authorList>
    </citation>
    <scope>NUCLEOTIDE SEQUENCE [LARGE SCALE GENOMIC DNA]</scope>
    <source>
        <strain evidence="1">Puerto Rican</strain>
    </source>
</reference>
<dbReference type="WBParaSite" id="Smp_144720.1">
    <property type="protein sequence ID" value="Smp_144720.1"/>
    <property type="gene ID" value="Smp_144720"/>
</dbReference>
<proteinExistence type="predicted"/>
<dbReference type="InParanoid" id="A0A3Q0KNW5"/>
<evidence type="ECO:0000313" key="1">
    <source>
        <dbReference type="Proteomes" id="UP000008854"/>
    </source>
</evidence>
<dbReference type="AlphaFoldDB" id="A0A3Q0KNW5"/>
<dbReference type="Gene3D" id="3.40.50.300">
    <property type="entry name" value="P-loop containing nucleotide triphosphate hydrolases"/>
    <property type="match status" value="1"/>
</dbReference>
<sequence length="731" mass="83645">MDLFPLYCSLIKYLERHSLMKGFENRLPKTFREKKRLVCTIPVYLALHDLLEELGPSLMPTMYRFSKLEKILQEIIFCLAVEVDILSYDDDINSIIVEVIFTDILCIPEIHYNNSYKFTKDCLTVIEGVVIGITHVHFFTKAVLYSCPEHLCPGNDTYFIQHITDVDKRLERFQCKFCYTELREEIEKRLFSKRVAFLLLPKREDGSEIITLNRSIKCTVYDKLISKLKFGRRCFISGVPYLKKAGRSYQWQFKVYGIEDSFISSMDPWKCVLTTIVESLPNYVRAYEFGIAFTFAFMFLDNVTKAGTFFLLKWLLLLLLVQNEFTEPDEKLLFSQISCRPPALLLVGSLGDSLSNNLLRAAGEFTKPFCEYKPGISMLPTSLEVDLSGSKKPNLKCLWKTMKKQNTLQTKSIELDKLCTNEEHTVMCGTIELASGGIAYFPNLELYKKKELTSLVYALENMTVEDSFSGYGVDLTSVHKISEELFYPNETTIWATVEVNPLQRNKVKDPIVRLSQNYLFDTDIFMERMEKINEECTNLLLNGNLKRIIHAFDIVVNTEDASGPIKIMDGLLADFCLSATCNLETMKYSGKSSLPNMKIYSSLLDACKNAPTVKMEENASKLLQVYYMAMRRSSVRDRKTAPASALPTLFKLAKSNAKINGRIVANELDATIAIYIYDTFISNQTGTNYLGSKSFHYITGMEQDSMEELNNILVSINKQLKDLINVAMDEM</sequence>
<keyword evidence="1" id="KW-1185">Reference proteome</keyword>
<dbReference type="STRING" id="6183.A0A3Q0KNW5"/>
<evidence type="ECO:0000313" key="2">
    <source>
        <dbReference type="WBParaSite" id="Smp_144720.1"/>
    </source>
</evidence>
<dbReference type="Proteomes" id="UP000008854">
    <property type="component" value="Unassembled WGS sequence"/>
</dbReference>